<accession>A0AB39U491</accession>
<name>A0AB39U491_9BIFI</name>
<reference evidence="1" key="1">
    <citation type="submission" date="2023-07" db="EMBL/GenBank/DDBJ databases">
        <title>Bifidobacterium aquikefiriaerophilum sp. nov. and Bifidobacterium eccum sp. nov., isolated from water kefir.</title>
        <authorList>
            <person name="Breselge S."/>
            <person name="Bellassi P."/>
            <person name="Barcenilla C."/>
            <person name="Alvarez-Ordonez A."/>
            <person name="Morelli L."/>
            <person name="Cotter P.D."/>
        </authorList>
    </citation>
    <scope>NUCLEOTIDE SEQUENCE</scope>
    <source>
        <strain evidence="1">WK041_4_12</strain>
    </source>
</reference>
<dbReference type="AlphaFoldDB" id="A0AB39U491"/>
<proteinExistence type="predicted"/>
<dbReference type="EMBL" id="CP129674">
    <property type="protein sequence ID" value="XDS43803.1"/>
    <property type="molecule type" value="Genomic_DNA"/>
</dbReference>
<evidence type="ECO:0000313" key="1">
    <source>
        <dbReference type="EMBL" id="XDS43803.1"/>
    </source>
</evidence>
<dbReference type="KEGG" id="baqk:QN215_05740"/>
<gene>
    <name evidence="1" type="ORF">QN215_05740</name>
</gene>
<protein>
    <recommendedName>
        <fullName evidence="2">DUF4192 family protein</fullName>
    </recommendedName>
</protein>
<dbReference type="RefSeq" id="WP_369343396.1">
    <property type="nucleotide sequence ID" value="NZ_CP129674.1"/>
</dbReference>
<organism evidence="1">
    <name type="scientific">Bifidobacterium aquikefiricola</name>
    <dbReference type="NCBI Taxonomy" id="3059038"/>
    <lineage>
        <taxon>Bacteria</taxon>
        <taxon>Bacillati</taxon>
        <taxon>Actinomycetota</taxon>
        <taxon>Actinomycetes</taxon>
        <taxon>Bifidobacteriales</taxon>
        <taxon>Bifidobacteriaceae</taxon>
        <taxon>Bifidobacterium</taxon>
    </lineage>
</organism>
<evidence type="ECO:0008006" key="2">
    <source>
        <dbReference type="Google" id="ProtNLM"/>
    </source>
</evidence>
<sequence>MTTSIASAFSSSRTRKRDGTAWNKVVRPIEEWLALIESSSGTLSVESTRILDASMKHSKTLRDLLILSMLGNEECRNSERIRTVLENPDAPSSAQIITNNLDEAFAHATDLEMRRRCNRGLAILEYAIEHAGPLQGTALLAIITYLKWWMGDRSAFIWAQACLKRDSHCTMAAIILTALEEDMFPAQCED</sequence>